<dbReference type="KEGG" id="oho:Oweho_3241"/>
<dbReference type="AlphaFoldDB" id="G8R492"/>
<accession>G8R492</accession>
<evidence type="ECO:0000313" key="1">
    <source>
        <dbReference type="EMBL" id="AEV34192.1"/>
    </source>
</evidence>
<reference evidence="1 2" key="1">
    <citation type="journal article" date="2012" name="Stand. Genomic Sci.">
        <title>Genome sequence of the orange-pigmented seawater bacterium Owenweeksia hongkongensis type strain (UST20020801(T)).</title>
        <authorList>
            <person name="Riedel T."/>
            <person name="Held B."/>
            <person name="Nolan M."/>
            <person name="Lucas S."/>
            <person name="Lapidus A."/>
            <person name="Tice H."/>
            <person name="Del Rio T.G."/>
            <person name="Cheng J.F."/>
            <person name="Han C."/>
            <person name="Tapia R."/>
            <person name="Goodwin L.A."/>
            <person name="Pitluck S."/>
            <person name="Liolios K."/>
            <person name="Mavromatis K."/>
            <person name="Pagani I."/>
            <person name="Ivanova N."/>
            <person name="Mikhailova N."/>
            <person name="Pati A."/>
            <person name="Chen A."/>
            <person name="Palaniappan K."/>
            <person name="Rohde M."/>
            <person name="Tindall B.J."/>
            <person name="Detter J.C."/>
            <person name="Goker M."/>
            <person name="Woyke T."/>
            <person name="Bristow J."/>
            <person name="Eisen J.A."/>
            <person name="Markowitz V."/>
            <person name="Hugenholtz P."/>
            <person name="Klenk H.P."/>
            <person name="Kyrpides N.C."/>
        </authorList>
    </citation>
    <scope>NUCLEOTIDE SEQUENCE</scope>
    <source>
        <strain evidence="2">DSM 17368 / JCM 12287 / NRRL B-23963</strain>
    </source>
</reference>
<sequence>MTKSEIIIKLEQLFTHPKTKLWEKTKGSRANISKWWNDSNRSSRKIEIAALELIEQGELAKKAMATKGEPIKL</sequence>
<gene>
    <name evidence="1" type="ordered locus">Oweho_3241</name>
</gene>
<keyword evidence="2" id="KW-1185">Reference proteome</keyword>
<organism evidence="1 2">
    <name type="scientific">Owenweeksia hongkongensis (strain DSM 17368 / CIP 108786 / JCM 12287 / NRRL B-23963 / UST20020801)</name>
    <dbReference type="NCBI Taxonomy" id="926562"/>
    <lineage>
        <taxon>Bacteria</taxon>
        <taxon>Pseudomonadati</taxon>
        <taxon>Bacteroidota</taxon>
        <taxon>Flavobacteriia</taxon>
        <taxon>Flavobacteriales</taxon>
        <taxon>Owenweeksiaceae</taxon>
        <taxon>Owenweeksia</taxon>
    </lineage>
</organism>
<dbReference type="RefSeq" id="WP_014203539.1">
    <property type="nucleotide sequence ID" value="NC_016599.1"/>
</dbReference>
<proteinExistence type="predicted"/>
<dbReference type="STRING" id="926562.Oweho_3241"/>
<dbReference type="Proteomes" id="UP000005631">
    <property type="component" value="Chromosome"/>
</dbReference>
<dbReference type="EMBL" id="CP003156">
    <property type="protein sequence ID" value="AEV34192.1"/>
    <property type="molecule type" value="Genomic_DNA"/>
</dbReference>
<name>G8R492_OWEHD</name>
<protein>
    <submittedName>
        <fullName evidence="1">Uncharacterized protein</fullName>
    </submittedName>
</protein>
<dbReference type="HOGENOM" id="CLU_2701243_0_0_10"/>
<evidence type="ECO:0000313" key="2">
    <source>
        <dbReference type="Proteomes" id="UP000005631"/>
    </source>
</evidence>